<feature type="domain" description="EGF-like" evidence="10">
    <location>
        <begin position="394"/>
        <end position="426"/>
    </location>
</feature>
<dbReference type="InterPro" id="IPR050969">
    <property type="entry name" value="Dev_Signal_Modulators"/>
</dbReference>
<protein>
    <submittedName>
        <fullName evidence="12">Uncharacterized protein</fullName>
    </submittedName>
</protein>
<feature type="disulfide bond" evidence="7">
    <location>
        <begin position="416"/>
        <end position="425"/>
    </location>
</feature>
<dbReference type="InterPro" id="IPR017452">
    <property type="entry name" value="GPCR_Rhodpsn_7TM"/>
</dbReference>
<keyword evidence="6 7" id="KW-1015">Disulfide bond</keyword>
<feature type="disulfide bond" evidence="7">
    <location>
        <begin position="88"/>
        <end position="97"/>
    </location>
</feature>
<dbReference type="AlphaFoldDB" id="A0A815MWK7"/>
<keyword evidence="7" id="KW-0245">EGF-like domain</keyword>
<dbReference type="InterPro" id="IPR000742">
    <property type="entry name" value="EGF"/>
</dbReference>
<feature type="domain" description="G-protein coupled receptors family 1 profile" evidence="11">
    <location>
        <begin position="655"/>
        <end position="932"/>
    </location>
</feature>
<feature type="compositionally biased region" description="Low complexity" evidence="8">
    <location>
        <begin position="458"/>
        <end position="548"/>
    </location>
</feature>
<dbReference type="PANTHER" id="PTHR14949">
    <property type="entry name" value="EGF-LIKE-DOMAIN, MULTIPLE 7, 8"/>
    <property type="match status" value="1"/>
</dbReference>
<evidence type="ECO:0000256" key="1">
    <source>
        <dbReference type="ARBA" id="ARBA00004370"/>
    </source>
</evidence>
<dbReference type="PROSITE" id="PS50026">
    <property type="entry name" value="EGF_3"/>
    <property type="match status" value="2"/>
</dbReference>
<dbReference type="Pfam" id="PF00001">
    <property type="entry name" value="7tm_1"/>
    <property type="match status" value="1"/>
</dbReference>
<keyword evidence="5 9" id="KW-0472">Membrane</keyword>
<evidence type="ECO:0000256" key="8">
    <source>
        <dbReference type="SAM" id="MobiDB-lite"/>
    </source>
</evidence>
<evidence type="ECO:0000256" key="6">
    <source>
        <dbReference type="ARBA" id="ARBA00023157"/>
    </source>
</evidence>
<feature type="transmembrane region" description="Helical" evidence="9">
    <location>
        <begin position="642"/>
        <end position="663"/>
    </location>
</feature>
<evidence type="ECO:0000256" key="4">
    <source>
        <dbReference type="ARBA" id="ARBA00022989"/>
    </source>
</evidence>
<dbReference type="SUPFAM" id="SSF81321">
    <property type="entry name" value="Family A G protein-coupled receptor-like"/>
    <property type="match status" value="1"/>
</dbReference>
<evidence type="ECO:0000256" key="7">
    <source>
        <dbReference type="PROSITE-ProRule" id="PRU00076"/>
    </source>
</evidence>
<dbReference type="PROSITE" id="PS01186">
    <property type="entry name" value="EGF_2"/>
    <property type="match status" value="2"/>
</dbReference>
<dbReference type="Gene3D" id="1.20.1070.10">
    <property type="entry name" value="Rhodopsin 7-helix transmembrane proteins"/>
    <property type="match status" value="1"/>
</dbReference>
<dbReference type="SMART" id="SM00181">
    <property type="entry name" value="EGF"/>
    <property type="match status" value="4"/>
</dbReference>
<keyword evidence="4 9" id="KW-1133">Transmembrane helix</keyword>
<comment type="subcellular location">
    <subcellularLocation>
        <location evidence="1">Membrane</location>
    </subcellularLocation>
</comment>
<keyword evidence="3" id="KW-0732">Signal</keyword>
<dbReference type="InterPro" id="IPR000276">
    <property type="entry name" value="GPCR_Rhodpsn"/>
</dbReference>
<keyword evidence="2 9" id="KW-0812">Transmembrane</keyword>
<dbReference type="Gene3D" id="2.10.25.10">
    <property type="entry name" value="Laminin"/>
    <property type="match status" value="2"/>
</dbReference>
<accession>A0A815MWK7</accession>
<feature type="transmembrane region" description="Helical" evidence="9">
    <location>
        <begin position="912"/>
        <end position="939"/>
    </location>
</feature>
<evidence type="ECO:0000259" key="10">
    <source>
        <dbReference type="PROSITE" id="PS50026"/>
    </source>
</evidence>
<dbReference type="FunFam" id="2.10.25.10:FF:000020">
    <property type="entry name" value="Latent-transforming growth factor beta-binding protein 1"/>
    <property type="match status" value="2"/>
</dbReference>
<dbReference type="GO" id="GO:0004930">
    <property type="term" value="F:G protein-coupled receptor activity"/>
    <property type="evidence" value="ECO:0007669"/>
    <property type="project" value="InterPro"/>
</dbReference>
<comment type="caution">
    <text evidence="7">Lacks conserved residue(s) required for the propagation of feature annotation.</text>
</comment>
<sequence>MTTDDGSILPLELCHVQSYPNGNSNSDSSSNGIVVEPCSVDCQNGGVCTGPTTCACATGWSGDTCTTAICTNGCQNGGQCTAPDICTCTAGWSGATCTLESTITTTTTTTTTKTNTTTTNATATNATATNATTANTTATNATATNATATNATATNATATNTTTTNTTTTTTSSTTTTTTTSSTTTTTTSSTTTTTTTSSTTTSSTTTSSTTTTTNPGCINLLVNPGGEDGVLSPWVVGGSSNPQLDSGTFDIGFGPRTGSYQFVGGTVIFTYNFTHSLQCDKTDRSGEAIVFSITLTCPKNLTCQNLAYQVDLFTSIHEKFNNVAEVDMTTDDGSILPLELCHVQSYPNGNSNSDSSSNGIVVEPCSIDCQNGGVCTGPTTCACATGWSGDTCTTAICTNVCQNGGQCTAPDICTCTAGWSGATCTQELTITTTMTTTTTKTNTTTTNATATNATATNTTTTNTTTTNATTTNATATNATATNTTATNVTTTTTTSSTTTTTTTTTTTSSTTTTTTTTTSSTTTTTTSSTTTTTTTSSTTTSTTTTTNPSCINLLVNPGGEDGVLSPWVVGGSSNPQLDSGTFDIGFGPHTGSYQFVGGTGSSGTLTQTIVIMTASPSITASQIDTETNTTSSLIILLRFEIFAACLTYGLGFIGNLFALIVFSSLLEFRRISTGILFLLMTISNFFHLWTLAIDFLGICGYSIYSNIYLQCHLSPFVENVSRAMSTYFSVGIAVDRFIRSEMPLRSKMICTRKNIFIVTIIIFIIFCLFWSFYLYPFSSQILITGECIYNQSISFEFFLVNIHIPLRAIFFCLIPIIIMTASNIRMMSNIRQARMRVSDIPQNNDGYKSSTIISSTAISGPVGRRTLAIDRMLLLMMAASVLTFIITQIPFHIYMVVQVNIHTFNSYTDSLIYSMLLIWSSIYFGIAFYLYCLASPLFRRKFIRIGRKLINCQLIHRVTT</sequence>
<feature type="transmembrane region" description="Helical" evidence="9">
    <location>
        <begin position="756"/>
        <end position="776"/>
    </location>
</feature>
<evidence type="ECO:0000256" key="2">
    <source>
        <dbReference type="ARBA" id="ARBA00022692"/>
    </source>
</evidence>
<feature type="disulfide bond" evidence="7">
    <location>
        <begin position="70"/>
        <end position="80"/>
    </location>
</feature>
<evidence type="ECO:0000313" key="12">
    <source>
        <dbReference type="EMBL" id="CAF1428587.1"/>
    </source>
</evidence>
<feature type="transmembrane region" description="Helical" evidence="9">
    <location>
        <begin position="675"/>
        <end position="705"/>
    </location>
</feature>
<dbReference type="PROSITE" id="PS50262">
    <property type="entry name" value="G_PROTEIN_RECEP_F1_2"/>
    <property type="match status" value="1"/>
</dbReference>
<dbReference type="Proteomes" id="UP000663845">
    <property type="component" value="Unassembled WGS sequence"/>
</dbReference>
<feature type="domain" description="EGF-like" evidence="10">
    <location>
        <begin position="66"/>
        <end position="98"/>
    </location>
</feature>
<reference evidence="12" key="1">
    <citation type="submission" date="2021-02" db="EMBL/GenBank/DDBJ databases">
        <authorList>
            <person name="Nowell W R."/>
        </authorList>
    </citation>
    <scope>NUCLEOTIDE SEQUENCE</scope>
</reference>
<feature type="compositionally biased region" description="Low complexity" evidence="8">
    <location>
        <begin position="160"/>
        <end position="215"/>
    </location>
</feature>
<dbReference type="PROSITE" id="PS00022">
    <property type="entry name" value="EGF_1"/>
    <property type="match status" value="2"/>
</dbReference>
<feature type="disulfide bond" evidence="7">
    <location>
        <begin position="398"/>
        <end position="408"/>
    </location>
</feature>
<evidence type="ECO:0000259" key="11">
    <source>
        <dbReference type="PROSITE" id="PS50262"/>
    </source>
</evidence>
<feature type="transmembrane region" description="Helical" evidence="9">
    <location>
        <begin position="717"/>
        <end position="735"/>
    </location>
</feature>
<feature type="region of interest" description="Disordered" evidence="8">
    <location>
        <begin position="160"/>
        <end position="218"/>
    </location>
</feature>
<dbReference type="EMBL" id="CAJNOG010001283">
    <property type="protein sequence ID" value="CAF1428587.1"/>
    <property type="molecule type" value="Genomic_DNA"/>
</dbReference>
<feature type="transmembrane region" description="Helical" evidence="9">
    <location>
        <begin position="805"/>
        <end position="827"/>
    </location>
</feature>
<evidence type="ECO:0000256" key="9">
    <source>
        <dbReference type="SAM" id="Phobius"/>
    </source>
</evidence>
<dbReference type="PANTHER" id="PTHR14949:SF56">
    <property type="entry name" value="EGF-LIKE-DOMAIN, MULTIPLE 7"/>
    <property type="match status" value="1"/>
</dbReference>
<feature type="transmembrane region" description="Helical" evidence="9">
    <location>
        <begin position="874"/>
        <end position="892"/>
    </location>
</feature>
<comment type="caution">
    <text evidence="12">The sequence shown here is derived from an EMBL/GenBank/DDBJ whole genome shotgun (WGS) entry which is preliminary data.</text>
</comment>
<evidence type="ECO:0000256" key="3">
    <source>
        <dbReference type="ARBA" id="ARBA00022729"/>
    </source>
</evidence>
<organism evidence="12 13">
    <name type="scientific">Adineta steineri</name>
    <dbReference type="NCBI Taxonomy" id="433720"/>
    <lineage>
        <taxon>Eukaryota</taxon>
        <taxon>Metazoa</taxon>
        <taxon>Spiralia</taxon>
        <taxon>Gnathifera</taxon>
        <taxon>Rotifera</taxon>
        <taxon>Eurotatoria</taxon>
        <taxon>Bdelloidea</taxon>
        <taxon>Adinetida</taxon>
        <taxon>Adinetidae</taxon>
        <taxon>Adineta</taxon>
    </lineage>
</organism>
<dbReference type="GO" id="GO:0016020">
    <property type="term" value="C:membrane"/>
    <property type="evidence" value="ECO:0007669"/>
    <property type="project" value="UniProtKB-SubCell"/>
</dbReference>
<proteinExistence type="predicted"/>
<evidence type="ECO:0000256" key="5">
    <source>
        <dbReference type="ARBA" id="ARBA00023136"/>
    </source>
</evidence>
<gene>
    <name evidence="12" type="ORF">JYZ213_LOCUS39432</name>
</gene>
<feature type="region of interest" description="Disordered" evidence="8">
    <location>
        <begin position="458"/>
        <end position="549"/>
    </location>
</feature>
<evidence type="ECO:0000313" key="13">
    <source>
        <dbReference type="Proteomes" id="UP000663845"/>
    </source>
</evidence>
<name>A0A815MWK7_9BILA</name>